<organism evidence="2 3">
    <name type="scientific">Mytilus galloprovincialis</name>
    <name type="common">Mediterranean mussel</name>
    <dbReference type="NCBI Taxonomy" id="29158"/>
    <lineage>
        <taxon>Eukaryota</taxon>
        <taxon>Metazoa</taxon>
        <taxon>Spiralia</taxon>
        <taxon>Lophotrochozoa</taxon>
        <taxon>Mollusca</taxon>
        <taxon>Bivalvia</taxon>
        <taxon>Autobranchia</taxon>
        <taxon>Pteriomorphia</taxon>
        <taxon>Mytilida</taxon>
        <taxon>Mytiloidea</taxon>
        <taxon>Mytilidae</taxon>
        <taxon>Mytilinae</taxon>
        <taxon>Mytilus</taxon>
    </lineage>
</organism>
<proteinExistence type="predicted"/>
<evidence type="ECO:0000313" key="3">
    <source>
        <dbReference type="Proteomes" id="UP000266721"/>
    </source>
</evidence>
<dbReference type="EMBL" id="KV581398">
    <property type="protein sequence ID" value="OPL33823.1"/>
    <property type="molecule type" value="Genomic_DNA"/>
</dbReference>
<keyword evidence="3" id="KW-1185">Reference proteome</keyword>
<dbReference type="Proteomes" id="UP000266721">
    <property type="component" value="Unassembled WGS sequence"/>
</dbReference>
<keyword evidence="1" id="KW-0812">Transmembrane</keyword>
<reference evidence="2 3" key="1">
    <citation type="journal article" date="2016" name="PLoS ONE">
        <title>A First Insight into the Genome of the Filter-Feeder Mussel Mytilus galloprovincialis.</title>
        <authorList>
            <person name="Murgarella M."/>
            <person name="Puiu D."/>
            <person name="Novoa B."/>
            <person name="Figueras A."/>
            <person name="Posada D."/>
            <person name="Canchaya C."/>
        </authorList>
    </citation>
    <scope>NUCLEOTIDE SEQUENCE [LARGE SCALE GENOMIC DNA]</scope>
    <source>
        <tissue evidence="2">Muscle</tissue>
    </source>
</reference>
<name>A0A3L5TVF4_MYTGA</name>
<keyword evidence="1" id="KW-1133">Transmembrane helix</keyword>
<feature type="transmembrane region" description="Helical" evidence="1">
    <location>
        <begin position="176"/>
        <end position="209"/>
    </location>
</feature>
<protein>
    <submittedName>
        <fullName evidence="2">Uncharacterized protein</fullName>
    </submittedName>
</protein>
<evidence type="ECO:0000256" key="1">
    <source>
        <dbReference type="SAM" id="Phobius"/>
    </source>
</evidence>
<dbReference type="SMR" id="A0A3L5TVF4"/>
<feature type="non-terminal residue" evidence="2">
    <location>
        <position position="1"/>
    </location>
</feature>
<evidence type="ECO:0000313" key="2">
    <source>
        <dbReference type="EMBL" id="OPL33823.1"/>
    </source>
</evidence>
<sequence>MFDSVNNSKGCYGLNAGRNLIEDSINVRPGTQLKESLLHCNQSSKYNSDDLGIYAVKKYSKIRKPANIPSKKKDIVTVTLSCQLRSADYWAAKHSGTKRPSAVASVQGSKLYTLYRKVIVQLSANLAFKDENPEFCIAARVTEDGQLERFPLRCNKTLHGLCASPEIPDHETDEVLLISVIAATSLIIIVAVVILIFCIRFVILCLYFVNL</sequence>
<dbReference type="AlphaFoldDB" id="A0A3L5TVF4"/>
<keyword evidence="1" id="KW-0472">Membrane</keyword>
<accession>A0A3L5TVF4</accession>
<gene>
    <name evidence="2" type="ORF">AM593_00148</name>
</gene>
<comment type="caution">
    <text evidence="2">The sequence shown here is derived from an EMBL/GenBank/DDBJ whole genome shotgun (WGS) entry which is preliminary data.</text>
</comment>